<dbReference type="Proteomes" id="UP000095283">
    <property type="component" value="Unplaced"/>
</dbReference>
<evidence type="ECO:0000256" key="1">
    <source>
        <dbReference type="SAM" id="Coils"/>
    </source>
</evidence>
<sequence>MPSTLRFTTVTNREVSQFRIRQSPSSQTGSLVSGFIRKSVPNSHNHFQRMMKTQPRVVLELQKEELKEQENKVAAKIAALKEVLIKKAAKKKAMQDKVIIYFCFFLFYFDHCLYI</sequence>
<accession>A0A1I7WFU2</accession>
<protein>
    <submittedName>
        <fullName evidence="3">39S ribosomal protein L52, mitochondrial</fullName>
    </submittedName>
</protein>
<organism evidence="2 3">
    <name type="scientific">Heterorhabditis bacteriophora</name>
    <name type="common">Entomopathogenic nematode worm</name>
    <dbReference type="NCBI Taxonomy" id="37862"/>
    <lineage>
        <taxon>Eukaryota</taxon>
        <taxon>Metazoa</taxon>
        <taxon>Ecdysozoa</taxon>
        <taxon>Nematoda</taxon>
        <taxon>Chromadorea</taxon>
        <taxon>Rhabditida</taxon>
        <taxon>Rhabditina</taxon>
        <taxon>Rhabditomorpha</taxon>
        <taxon>Strongyloidea</taxon>
        <taxon>Heterorhabditidae</taxon>
        <taxon>Heterorhabditis</taxon>
    </lineage>
</organism>
<keyword evidence="1" id="KW-0175">Coiled coil</keyword>
<keyword evidence="2" id="KW-1185">Reference proteome</keyword>
<dbReference type="WBParaSite" id="Hba_03822">
    <property type="protein sequence ID" value="Hba_03822"/>
    <property type="gene ID" value="Hba_03822"/>
</dbReference>
<feature type="coiled-coil region" evidence="1">
    <location>
        <begin position="56"/>
        <end position="83"/>
    </location>
</feature>
<reference evidence="3" key="1">
    <citation type="submission" date="2016-11" db="UniProtKB">
        <authorList>
            <consortium name="WormBaseParasite"/>
        </authorList>
    </citation>
    <scope>IDENTIFICATION</scope>
</reference>
<evidence type="ECO:0000313" key="3">
    <source>
        <dbReference type="WBParaSite" id="Hba_03822"/>
    </source>
</evidence>
<proteinExistence type="predicted"/>
<evidence type="ECO:0000313" key="2">
    <source>
        <dbReference type="Proteomes" id="UP000095283"/>
    </source>
</evidence>
<dbReference type="AlphaFoldDB" id="A0A1I7WFU2"/>
<name>A0A1I7WFU2_HETBA</name>